<dbReference type="AlphaFoldDB" id="A0A3Q9QUX5"/>
<sequence>MHKNSKLFIFLTFIISIGLIGCQAANKEASPNSTVEKAIENEKKAPADGDDHKSENNALAKDKDGNEAALKSTVVKKETKHKQEQKNTFTYKTYTNTRFGFTFEYPVSFYRSPAPTNNDGREFYNDDCSITASGSNINVSGKRETIKTYYKRALEHGPSPIAYKRLGRDWYVISYKNGSDTVYEKAIIGEGIISTLKITYPSSKQKHYEPMINRVSGTFKAGKSE</sequence>
<dbReference type="STRING" id="1193713.GCA_001636315_03793"/>
<dbReference type="RefSeq" id="WP_066393749.1">
    <property type="nucleotide sequence ID" value="NZ_CP022572.1"/>
</dbReference>
<dbReference type="OrthoDB" id="1957749at2"/>
<name>A0A3Q9QUX5_9BACI</name>
<gene>
    <name evidence="3" type="ORF">CHR53_06300</name>
</gene>
<keyword evidence="2" id="KW-0732">Signal</keyword>
<dbReference type="PROSITE" id="PS51257">
    <property type="entry name" value="PROKAR_LIPOPROTEIN"/>
    <property type="match status" value="1"/>
</dbReference>
<feature type="chain" id="PRO_5018638921" description="Lipoprotein" evidence="2">
    <location>
        <begin position="25"/>
        <end position="225"/>
    </location>
</feature>
<proteinExistence type="predicted"/>
<feature type="signal peptide" evidence="2">
    <location>
        <begin position="1"/>
        <end position="24"/>
    </location>
</feature>
<reference evidence="3 4" key="1">
    <citation type="submission" date="2017-07" db="EMBL/GenBank/DDBJ databases">
        <title>The complete genome sequence of Bacillus mesonae strain H20-5, an efficient strain improving plant abiotic stress resistance.</title>
        <authorList>
            <person name="Kim S.Y."/>
            <person name="Song H."/>
            <person name="Sang M.K."/>
            <person name="Weon H.-Y."/>
            <person name="Song J."/>
        </authorList>
    </citation>
    <scope>NUCLEOTIDE SEQUENCE [LARGE SCALE GENOMIC DNA]</scope>
    <source>
        <strain evidence="3 4">H20-5</strain>
    </source>
</reference>
<evidence type="ECO:0000256" key="2">
    <source>
        <dbReference type="SAM" id="SignalP"/>
    </source>
</evidence>
<organism evidence="3 4">
    <name type="scientific">Neobacillus mesonae</name>
    <dbReference type="NCBI Taxonomy" id="1193713"/>
    <lineage>
        <taxon>Bacteria</taxon>
        <taxon>Bacillati</taxon>
        <taxon>Bacillota</taxon>
        <taxon>Bacilli</taxon>
        <taxon>Bacillales</taxon>
        <taxon>Bacillaceae</taxon>
        <taxon>Neobacillus</taxon>
    </lineage>
</organism>
<evidence type="ECO:0000256" key="1">
    <source>
        <dbReference type="SAM" id="MobiDB-lite"/>
    </source>
</evidence>
<evidence type="ECO:0008006" key="5">
    <source>
        <dbReference type="Google" id="ProtNLM"/>
    </source>
</evidence>
<accession>A0A3Q9QUX5</accession>
<keyword evidence="4" id="KW-1185">Reference proteome</keyword>
<evidence type="ECO:0000313" key="3">
    <source>
        <dbReference type="EMBL" id="AZU60912.1"/>
    </source>
</evidence>
<dbReference type="KEGG" id="nmk:CHR53_06300"/>
<feature type="region of interest" description="Disordered" evidence="1">
    <location>
        <begin position="42"/>
        <end position="65"/>
    </location>
</feature>
<protein>
    <recommendedName>
        <fullName evidence="5">Lipoprotein</fullName>
    </recommendedName>
</protein>
<dbReference type="EMBL" id="CP022572">
    <property type="protein sequence ID" value="AZU60912.1"/>
    <property type="molecule type" value="Genomic_DNA"/>
</dbReference>
<evidence type="ECO:0000313" key="4">
    <source>
        <dbReference type="Proteomes" id="UP000282892"/>
    </source>
</evidence>
<dbReference type="Proteomes" id="UP000282892">
    <property type="component" value="Chromosome"/>
</dbReference>